<feature type="domain" description="N-acetyltransferase" evidence="3">
    <location>
        <begin position="1"/>
        <end position="142"/>
    </location>
</feature>
<dbReference type="EC" id="2.3.1.254" evidence="4"/>
<dbReference type="PANTHER" id="PTHR45910">
    <property type="entry name" value="N-ALPHA-ACETYLTRANSFERASE 20"/>
    <property type="match status" value="1"/>
</dbReference>
<dbReference type="InterPro" id="IPR043987">
    <property type="entry name" value="CCZ1/INTU/HSP4_longin_1"/>
</dbReference>
<organism evidence="4 5">
    <name type="scientific">Blattamonas nauphoetae</name>
    <dbReference type="NCBI Taxonomy" id="2049346"/>
    <lineage>
        <taxon>Eukaryota</taxon>
        <taxon>Metamonada</taxon>
        <taxon>Preaxostyla</taxon>
        <taxon>Oxymonadida</taxon>
        <taxon>Blattamonas</taxon>
    </lineage>
</organism>
<dbReference type="Pfam" id="PF19031">
    <property type="entry name" value="Intu_longin_1"/>
    <property type="match status" value="1"/>
</dbReference>
<keyword evidence="2 4" id="KW-0012">Acyltransferase</keyword>
<accession>A0ABQ9XDY1</accession>
<dbReference type="Proteomes" id="UP001281761">
    <property type="component" value="Unassembled WGS sequence"/>
</dbReference>
<keyword evidence="5" id="KW-1185">Reference proteome</keyword>
<keyword evidence="1 4" id="KW-0808">Transferase</keyword>
<evidence type="ECO:0000256" key="2">
    <source>
        <dbReference type="ARBA" id="ARBA00023315"/>
    </source>
</evidence>
<gene>
    <name evidence="4" type="ORF">BLNAU_15499</name>
</gene>
<dbReference type="SUPFAM" id="SSF55729">
    <property type="entry name" value="Acyl-CoA N-acyltransferases (Nat)"/>
    <property type="match status" value="1"/>
</dbReference>
<proteinExistence type="predicted"/>
<dbReference type="PROSITE" id="PS51186">
    <property type="entry name" value="GNAT"/>
    <property type="match status" value="1"/>
</dbReference>
<evidence type="ECO:0000256" key="1">
    <source>
        <dbReference type="ARBA" id="ARBA00022679"/>
    </source>
</evidence>
<dbReference type="InterPro" id="IPR016181">
    <property type="entry name" value="Acyl_CoA_acyltransferase"/>
</dbReference>
<dbReference type="Pfam" id="PF00583">
    <property type="entry name" value="Acetyltransf_1"/>
    <property type="match status" value="1"/>
</dbReference>
<dbReference type="InterPro" id="IPR051646">
    <property type="entry name" value="NatB_acetyltransferase_subunit"/>
</dbReference>
<evidence type="ECO:0000313" key="4">
    <source>
        <dbReference type="EMBL" id="KAK2949517.1"/>
    </source>
</evidence>
<name>A0ABQ9XDY1_9EUKA</name>
<protein>
    <submittedName>
        <fullName evidence="4">N-alpha-acetyltransferase 20</fullName>
        <ecNumber evidence="4">2.3.1.254</ecNumber>
    </submittedName>
</protein>
<dbReference type="GO" id="GO:0120518">
    <property type="term" value="F:protein N-terminal-methionine acetyltransferase activity"/>
    <property type="evidence" value="ECO:0007669"/>
    <property type="project" value="UniProtKB-EC"/>
</dbReference>
<evidence type="ECO:0000313" key="5">
    <source>
        <dbReference type="Proteomes" id="UP001281761"/>
    </source>
</evidence>
<dbReference type="EMBL" id="JARBJD010000154">
    <property type="protein sequence ID" value="KAK2949517.1"/>
    <property type="molecule type" value="Genomic_DNA"/>
</dbReference>
<reference evidence="4 5" key="1">
    <citation type="journal article" date="2022" name="bioRxiv">
        <title>Genomics of Preaxostyla Flagellates Illuminates Evolutionary Transitions and the Path Towards Mitochondrial Loss.</title>
        <authorList>
            <person name="Novak L.V.F."/>
            <person name="Treitli S.C."/>
            <person name="Pyrih J."/>
            <person name="Halakuc P."/>
            <person name="Pipaliya S.V."/>
            <person name="Vacek V."/>
            <person name="Brzon O."/>
            <person name="Soukal P."/>
            <person name="Eme L."/>
            <person name="Dacks J.B."/>
            <person name="Karnkowska A."/>
            <person name="Elias M."/>
            <person name="Hampl V."/>
        </authorList>
    </citation>
    <scope>NUCLEOTIDE SEQUENCE [LARGE SCALE GENOMIC DNA]</scope>
    <source>
        <strain evidence="4">NAU3</strain>
        <tissue evidence="4">Gut</tissue>
    </source>
</reference>
<dbReference type="Gene3D" id="3.40.630.30">
    <property type="match status" value="1"/>
</dbReference>
<dbReference type="PANTHER" id="PTHR45910:SF1">
    <property type="entry name" value="N-ALPHA-ACETYLTRANSFERASE 20"/>
    <property type="match status" value="1"/>
</dbReference>
<comment type="caution">
    <text evidence="4">The sequence shown here is derived from an EMBL/GenBank/DDBJ whole genome shotgun (WGS) entry which is preliminary data.</text>
</comment>
<dbReference type="InterPro" id="IPR000182">
    <property type="entry name" value="GNAT_dom"/>
</dbReference>
<evidence type="ECO:0000259" key="3">
    <source>
        <dbReference type="PROSITE" id="PS51186"/>
    </source>
</evidence>
<sequence length="203" mass="23832">MDPRDLFKFNLVNLDVYTETYDISFYFEYLARWPEYCVVQENPQEQIVSYHIGKAEGVADNWHGHVTAVSVSPFYRRLHLGDSLMKHVERVSEIDDCYFVDLFVRVSNKYEVSLIKRHGEKIHDSHRSFLQKGETRLSHKLAYFVVYSPIIGKHDPDEEKILSFYPLDTHINEQLNFCGFFDALVNFSTSFSNKSVENVNLFT</sequence>